<accession>A0A1C3NYI9</accession>
<sequence>MTNDDARRRELGAFLRAHRERLSPQRLGLPATPRRRTPGLRREEVAARAGLGLAWYSWLEQGRVTASRQVIESLARALLLDDDARRHALSLAGLYAPPAEERPEDVAGRLRPILDAWTTSPALLVDSRFDIVAWNRAYAALWTDPDTLDPRRRNLMWLAVADPLLKSVLADWEDIGKDLLAQFRAQADHDPEDVRVQEILGILESDTPELRHWWNCRSVREFNARTVTVRHPIAGSLRLVLSALRPVDATQCMIMLYTPATASDHALVAEIAVAAAGPASARPDRATARPRRPAEIGEPSPAGLASR</sequence>
<dbReference type="GO" id="GO:0003677">
    <property type="term" value="F:DNA binding"/>
    <property type="evidence" value="ECO:0007669"/>
    <property type="project" value="InterPro"/>
</dbReference>
<dbReference type="AlphaFoldDB" id="A0A1C3NYI9"/>
<protein>
    <submittedName>
        <fullName evidence="3">Helix-turn-helix domain protein</fullName>
    </submittedName>
</protein>
<keyword evidence="4" id="KW-1185">Reference proteome</keyword>
<feature type="domain" description="HTH cro/C1-type" evidence="2">
    <location>
        <begin position="14"/>
        <end position="85"/>
    </location>
</feature>
<dbReference type="SMART" id="SM00530">
    <property type="entry name" value="HTH_XRE"/>
    <property type="match status" value="1"/>
</dbReference>
<name>A0A1C3NYI9_9ACTN</name>
<dbReference type="Gene3D" id="3.30.450.180">
    <property type="match status" value="1"/>
</dbReference>
<dbReference type="InterPro" id="IPR010982">
    <property type="entry name" value="Lambda_DNA-bd_dom_sf"/>
</dbReference>
<dbReference type="Proteomes" id="UP000199013">
    <property type="component" value="Unassembled WGS sequence"/>
</dbReference>
<organism evidence="3 4">
    <name type="scientific">Candidatus Protofrankia californiensis</name>
    <dbReference type="NCBI Taxonomy" id="1839754"/>
    <lineage>
        <taxon>Bacteria</taxon>
        <taxon>Bacillati</taxon>
        <taxon>Actinomycetota</taxon>
        <taxon>Actinomycetes</taxon>
        <taxon>Frankiales</taxon>
        <taxon>Frankiaceae</taxon>
        <taxon>Protofrankia</taxon>
    </lineage>
</organism>
<dbReference type="PANTHER" id="PTHR35010">
    <property type="entry name" value="BLL4672 PROTEIN-RELATED"/>
    <property type="match status" value="1"/>
</dbReference>
<evidence type="ECO:0000259" key="2">
    <source>
        <dbReference type="SMART" id="SM00530"/>
    </source>
</evidence>
<dbReference type="Pfam" id="PF17765">
    <property type="entry name" value="MLTR_LBD"/>
    <property type="match status" value="1"/>
</dbReference>
<evidence type="ECO:0000313" key="3">
    <source>
        <dbReference type="EMBL" id="SBW22588.1"/>
    </source>
</evidence>
<dbReference type="EMBL" id="FLUV01001198">
    <property type="protein sequence ID" value="SBW22588.1"/>
    <property type="molecule type" value="Genomic_DNA"/>
</dbReference>
<dbReference type="InterPro" id="IPR041413">
    <property type="entry name" value="MLTR_LBD"/>
</dbReference>
<dbReference type="Gene3D" id="1.10.260.40">
    <property type="entry name" value="lambda repressor-like DNA-binding domains"/>
    <property type="match status" value="1"/>
</dbReference>
<evidence type="ECO:0000256" key="1">
    <source>
        <dbReference type="SAM" id="MobiDB-lite"/>
    </source>
</evidence>
<dbReference type="InterPro" id="IPR001387">
    <property type="entry name" value="Cro/C1-type_HTH"/>
</dbReference>
<reference evidence="4" key="1">
    <citation type="submission" date="2016-02" db="EMBL/GenBank/DDBJ databases">
        <authorList>
            <person name="Wibberg D."/>
        </authorList>
    </citation>
    <scope>NUCLEOTIDE SEQUENCE [LARGE SCALE GENOMIC DNA]</scope>
</reference>
<evidence type="ECO:0000313" key="4">
    <source>
        <dbReference type="Proteomes" id="UP000199013"/>
    </source>
</evidence>
<feature type="region of interest" description="Disordered" evidence="1">
    <location>
        <begin position="276"/>
        <end position="307"/>
    </location>
</feature>
<gene>
    <name evidence="3" type="ORF">FDG2_2843</name>
</gene>
<dbReference type="SUPFAM" id="SSF47413">
    <property type="entry name" value="lambda repressor-like DNA-binding domains"/>
    <property type="match status" value="1"/>
</dbReference>
<dbReference type="CDD" id="cd00093">
    <property type="entry name" value="HTH_XRE"/>
    <property type="match status" value="1"/>
</dbReference>
<dbReference type="Pfam" id="PF13560">
    <property type="entry name" value="HTH_31"/>
    <property type="match status" value="1"/>
</dbReference>
<feature type="compositionally biased region" description="Basic and acidic residues" evidence="1">
    <location>
        <begin position="282"/>
        <end position="295"/>
    </location>
</feature>
<proteinExistence type="predicted"/>